<gene>
    <name evidence="3" type="ORF">DESAMIL20_536</name>
</gene>
<keyword evidence="1" id="KW-0812">Transmembrane</keyword>
<feature type="transmembrane region" description="Helical" evidence="1">
    <location>
        <begin position="119"/>
        <end position="140"/>
    </location>
</feature>
<keyword evidence="1" id="KW-0472">Membrane</keyword>
<dbReference type="InterPro" id="IPR036938">
    <property type="entry name" value="PAP2/HPO_sf"/>
</dbReference>
<feature type="transmembrane region" description="Helical" evidence="1">
    <location>
        <begin position="146"/>
        <end position="167"/>
    </location>
</feature>
<evidence type="ECO:0000313" key="3">
    <source>
        <dbReference type="EMBL" id="OSS42652.1"/>
    </source>
</evidence>
<name>A0A1X4XYM7_9BACT</name>
<dbReference type="STRING" id="1562698.DESAMIL20_536"/>
<dbReference type="Gene3D" id="1.20.144.10">
    <property type="entry name" value="Phosphatidic acid phosphatase type 2/haloperoxidase"/>
    <property type="match status" value="1"/>
</dbReference>
<dbReference type="PANTHER" id="PTHR14969">
    <property type="entry name" value="SPHINGOSINE-1-PHOSPHATE PHOSPHOHYDROLASE"/>
    <property type="match status" value="1"/>
</dbReference>
<keyword evidence="1" id="KW-1133">Transmembrane helix</keyword>
<dbReference type="GO" id="GO:0005886">
    <property type="term" value="C:plasma membrane"/>
    <property type="evidence" value="ECO:0007669"/>
    <property type="project" value="InterPro"/>
</dbReference>
<dbReference type="CDD" id="cd03385">
    <property type="entry name" value="PAP2_BcrC_like"/>
    <property type="match status" value="1"/>
</dbReference>
<sequence length="189" mass="21364">MNINEQIFLAINNLSLLNIGILNALCIFTALYSPYLYAILLVVVYLLNHKKQALNAFYIALIGLFINYAIGLFYYHPRPFVEGLGNLLIYHAKDSSFPSDHATLAFAVSFGFWYSKEKLLSIVSFVFALITGFARVFVGVHFPFDIIGSFFVAIVALVLFNAFFAYFEELSKFLIKLQIKIFTALGLKT</sequence>
<dbReference type="Pfam" id="PF01569">
    <property type="entry name" value="PAP2"/>
    <property type="match status" value="1"/>
</dbReference>
<dbReference type="GO" id="GO:0050380">
    <property type="term" value="F:undecaprenyl-diphosphatase activity"/>
    <property type="evidence" value="ECO:0007669"/>
    <property type="project" value="InterPro"/>
</dbReference>
<dbReference type="InterPro" id="IPR033879">
    <property type="entry name" value="UPP_Pase"/>
</dbReference>
<accession>A0A1X4XYM7</accession>
<proteinExistence type="predicted"/>
<evidence type="ECO:0000259" key="2">
    <source>
        <dbReference type="SMART" id="SM00014"/>
    </source>
</evidence>
<organism evidence="3 4">
    <name type="scientific">Desulfurella amilsii</name>
    <dbReference type="NCBI Taxonomy" id="1562698"/>
    <lineage>
        <taxon>Bacteria</taxon>
        <taxon>Pseudomonadati</taxon>
        <taxon>Campylobacterota</taxon>
        <taxon>Desulfurellia</taxon>
        <taxon>Desulfurellales</taxon>
        <taxon>Desulfurellaceae</taxon>
        <taxon>Desulfurella</taxon>
    </lineage>
</organism>
<reference evidence="3 4" key="1">
    <citation type="journal article" date="2017" name="Front. Microbiol.">
        <title>Genome Sequence of Desulfurella amilsii Strain TR1 and Comparative Genomics of Desulfurellaceae Family.</title>
        <authorList>
            <person name="Florentino A.P."/>
            <person name="Stams A.J."/>
            <person name="Sanchez-Andrea I."/>
        </authorList>
    </citation>
    <scope>NUCLEOTIDE SEQUENCE [LARGE SCALE GENOMIC DNA]</scope>
    <source>
        <strain evidence="3 4">TR1</strain>
    </source>
</reference>
<feature type="transmembrane region" description="Helical" evidence="1">
    <location>
        <begin position="20"/>
        <end position="47"/>
    </location>
</feature>
<dbReference type="RefSeq" id="WP_086033281.1">
    <property type="nucleotide sequence ID" value="NZ_MDSU01000011.1"/>
</dbReference>
<dbReference type="OrthoDB" id="9801622at2"/>
<evidence type="ECO:0000256" key="1">
    <source>
        <dbReference type="SAM" id="Phobius"/>
    </source>
</evidence>
<protein>
    <submittedName>
        <fullName evidence="3">Bacitracin transport permease protein BCRC</fullName>
    </submittedName>
</protein>
<feature type="domain" description="Phosphatidic acid phosphatase type 2/haloperoxidase" evidence="2">
    <location>
        <begin position="52"/>
        <end position="161"/>
    </location>
</feature>
<dbReference type="PANTHER" id="PTHR14969:SF58">
    <property type="entry name" value="UNDECAPRENYL-DIPHOSPHATASE BCRC"/>
    <property type="match status" value="1"/>
</dbReference>
<dbReference type="EMBL" id="MDSU01000011">
    <property type="protein sequence ID" value="OSS42652.1"/>
    <property type="molecule type" value="Genomic_DNA"/>
</dbReference>
<evidence type="ECO:0000313" key="4">
    <source>
        <dbReference type="Proteomes" id="UP000194141"/>
    </source>
</evidence>
<dbReference type="SMART" id="SM00014">
    <property type="entry name" value="acidPPc"/>
    <property type="match status" value="1"/>
</dbReference>
<feature type="transmembrane region" description="Helical" evidence="1">
    <location>
        <begin position="54"/>
        <end position="75"/>
    </location>
</feature>
<dbReference type="SUPFAM" id="SSF48317">
    <property type="entry name" value="Acid phosphatase/Vanadium-dependent haloperoxidase"/>
    <property type="match status" value="1"/>
</dbReference>
<dbReference type="InterPro" id="IPR000326">
    <property type="entry name" value="PAP2/HPO"/>
</dbReference>
<comment type="caution">
    <text evidence="3">The sequence shown here is derived from an EMBL/GenBank/DDBJ whole genome shotgun (WGS) entry which is preliminary data.</text>
</comment>
<keyword evidence="4" id="KW-1185">Reference proteome</keyword>
<dbReference type="Proteomes" id="UP000194141">
    <property type="component" value="Unassembled WGS sequence"/>
</dbReference>
<dbReference type="AlphaFoldDB" id="A0A1X4XYM7"/>